<evidence type="ECO:0000313" key="3">
    <source>
        <dbReference type="Proteomes" id="UP000005233"/>
    </source>
</evidence>
<dbReference type="OrthoDB" id="86287at2157"/>
<feature type="transmembrane region" description="Helical" evidence="1">
    <location>
        <begin position="108"/>
        <end position="129"/>
    </location>
</feature>
<feature type="transmembrane region" description="Helical" evidence="1">
    <location>
        <begin position="63"/>
        <end position="87"/>
    </location>
</feature>
<dbReference type="STRING" id="1041930.Mtc_0883"/>
<sequence length="278" mass="30814">MSNTLNIARKEFADLANNKYLYIVLIIFLINLLMHLVSLYNFYKEGSISDPNFIKACLFDVMYLSSIYGGVTALMIGFSSMAGELTSGALNTLIAKPVYRDTVITGKLLGCIAYMLLFFILTAILYVSSEFILCGDVIAGQLLGLLARLPFIVIIALLYVMMFFLVSVLFRTLIDDNGMALTFSVLFYFVILIIPSSSVIISNIAALLGVDEVYLLGISRIIDPKKSMVNISNSGIFDPSFSIISALSLSWLEFAKFIVIVLALLALCYISFLRRDVR</sequence>
<organism evidence="2 3">
    <name type="scientific">Methanocella conradii (strain DSM 24694 / JCM 17849 / CGMCC 1.5162 / HZ254)</name>
    <dbReference type="NCBI Taxonomy" id="1041930"/>
    <lineage>
        <taxon>Archaea</taxon>
        <taxon>Methanobacteriati</taxon>
        <taxon>Methanobacteriota</taxon>
        <taxon>Stenosarchaea group</taxon>
        <taxon>Methanomicrobia</taxon>
        <taxon>Methanocellales</taxon>
        <taxon>Methanocellaceae</taxon>
        <taxon>Methanocella</taxon>
    </lineage>
</organism>
<accession>H8IAG9</accession>
<dbReference type="Proteomes" id="UP000005233">
    <property type="component" value="Chromosome"/>
</dbReference>
<reference evidence="2 3" key="1">
    <citation type="journal article" date="2012" name="J. Bacteriol.">
        <title>Complete genome sequence of a thermophilic methanogen, Methanocella conradii HZ254, isolated from Chinese rice field soil.</title>
        <authorList>
            <person name="Lu Z."/>
            <person name="Lu Y."/>
        </authorList>
    </citation>
    <scope>NUCLEOTIDE SEQUENCE [LARGE SCALE GENOMIC DNA]</scope>
    <source>
        <strain evidence="3">DSM 24694 / JCM 17849 / CGMCC 1.5162 / HZ254</strain>
    </source>
</reference>
<evidence type="ECO:0000256" key="1">
    <source>
        <dbReference type="SAM" id="Phobius"/>
    </source>
</evidence>
<keyword evidence="1" id="KW-1133">Transmembrane helix</keyword>
<dbReference type="AlphaFoldDB" id="H8IAG9"/>
<dbReference type="GeneID" id="11971007"/>
<keyword evidence="1" id="KW-0812">Transmembrane</keyword>
<protein>
    <submittedName>
        <fullName evidence="2">ABC-type transport system involved in multi-copper enzyme maturation, permease component</fullName>
    </submittedName>
</protein>
<dbReference type="KEGG" id="mez:Mtc_0883"/>
<dbReference type="eggNOG" id="arCOG02436">
    <property type="taxonomic scope" value="Archaea"/>
</dbReference>
<evidence type="ECO:0000313" key="2">
    <source>
        <dbReference type="EMBL" id="AFC99643.1"/>
    </source>
</evidence>
<keyword evidence="1" id="KW-0472">Membrane</keyword>
<feature type="transmembrane region" description="Helical" evidence="1">
    <location>
        <begin position="254"/>
        <end position="273"/>
    </location>
</feature>
<dbReference type="RefSeq" id="WP_014405481.1">
    <property type="nucleotide sequence ID" value="NC_017034.1"/>
</dbReference>
<feature type="transmembrane region" description="Helical" evidence="1">
    <location>
        <begin position="149"/>
        <end position="174"/>
    </location>
</feature>
<dbReference type="GO" id="GO:0005886">
    <property type="term" value="C:plasma membrane"/>
    <property type="evidence" value="ECO:0007669"/>
    <property type="project" value="UniProtKB-SubCell"/>
</dbReference>
<name>H8IAG9_METCZ</name>
<keyword evidence="3" id="KW-1185">Reference proteome</keyword>
<dbReference type="PANTHER" id="PTHR43471:SF14">
    <property type="entry name" value="ABC-2 TYPE TRANSPORT SYSTEM PERMEASE PROTEIN"/>
    <property type="match status" value="1"/>
</dbReference>
<dbReference type="Pfam" id="PF12679">
    <property type="entry name" value="ABC2_membrane_2"/>
    <property type="match status" value="1"/>
</dbReference>
<proteinExistence type="predicted"/>
<dbReference type="EMBL" id="CP003243">
    <property type="protein sequence ID" value="AFC99643.1"/>
    <property type="molecule type" value="Genomic_DNA"/>
</dbReference>
<feature type="transmembrane region" description="Helical" evidence="1">
    <location>
        <begin position="186"/>
        <end position="210"/>
    </location>
</feature>
<feature type="transmembrane region" description="Helical" evidence="1">
    <location>
        <begin position="20"/>
        <end position="43"/>
    </location>
</feature>
<gene>
    <name evidence="2" type="ordered locus">Mtc_0883</name>
</gene>
<dbReference type="HOGENOM" id="CLU_996080_0_0_2"/>
<dbReference type="GO" id="GO:0140359">
    <property type="term" value="F:ABC-type transporter activity"/>
    <property type="evidence" value="ECO:0007669"/>
    <property type="project" value="InterPro"/>
</dbReference>
<dbReference type="PANTHER" id="PTHR43471">
    <property type="entry name" value="ABC TRANSPORTER PERMEASE"/>
    <property type="match status" value="1"/>
</dbReference>